<dbReference type="RefSeq" id="WP_102515865.1">
    <property type="nucleotide sequence ID" value="NZ_CAWNSM010000013.1"/>
</dbReference>
<keyword evidence="1" id="KW-0547">Nucleotide-binding</keyword>
<organism evidence="7 8">
    <name type="scientific">Vibrio splendidus</name>
    <dbReference type="NCBI Taxonomy" id="29497"/>
    <lineage>
        <taxon>Bacteria</taxon>
        <taxon>Pseudomonadati</taxon>
        <taxon>Pseudomonadota</taxon>
        <taxon>Gammaproteobacteria</taxon>
        <taxon>Vibrionales</taxon>
        <taxon>Vibrionaceae</taxon>
        <taxon>Vibrio</taxon>
    </lineage>
</organism>
<dbReference type="PANTHER" id="PTHR42759:SF1">
    <property type="entry name" value="MAGNESIUM-CHELATASE SUBUNIT CHLD"/>
    <property type="match status" value="1"/>
</dbReference>
<evidence type="ECO:0000259" key="6">
    <source>
        <dbReference type="Pfam" id="PF17863"/>
    </source>
</evidence>
<evidence type="ECO:0000313" key="7">
    <source>
        <dbReference type="EMBL" id="PMJ68592.1"/>
    </source>
</evidence>
<name>A0A2N7FH21_VIBSP</name>
<feature type="compositionally biased region" description="Basic and acidic residues" evidence="4">
    <location>
        <begin position="195"/>
        <end position="204"/>
    </location>
</feature>
<comment type="caution">
    <text evidence="7">The sequence shown here is derived from an EMBL/GenBank/DDBJ whole genome shotgun (WGS) entry which is preliminary data.</text>
</comment>
<dbReference type="InterPro" id="IPR011703">
    <property type="entry name" value="ATPase_AAA-3"/>
</dbReference>
<dbReference type="EMBL" id="MCWU01000013">
    <property type="protein sequence ID" value="PMJ68592.1"/>
    <property type="molecule type" value="Genomic_DNA"/>
</dbReference>
<feature type="domain" description="ChlI/MoxR AAA lid" evidence="6">
    <location>
        <begin position="278"/>
        <end position="342"/>
    </location>
</feature>
<dbReference type="Proteomes" id="UP000235330">
    <property type="component" value="Unassembled WGS sequence"/>
</dbReference>
<dbReference type="Gene3D" id="1.10.8.80">
    <property type="entry name" value="Magnesium chelatase subunit I, C-Terminal domain"/>
    <property type="match status" value="1"/>
</dbReference>
<evidence type="ECO:0000313" key="8">
    <source>
        <dbReference type="Proteomes" id="UP000235330"/>
    </source>
</evidence>
<evidence type="ECO:0000259" key="5">
    <source>
        <dbReference type="Pfam" id="PF07726"/>
    </source>
</evidence>
<evidence type="ECO:0000256" key="3">
    <source>
        <dbReference type="ARBA" id="ARBA00061607"/>
    </source>
</evidence>
<keyword evidence="2" id="KW-0067">ATP-binding</keyword>
<dbReference type="CDD" id="cd00009">
    <property type="entry name" value="AAA"/>
    <property type="match status" value="1"/>
</dbReference>
<dbReference type="InterPro" id="IPR027417">
    <property type="entry name" value="P-loop_NTPase"/>
</dbReference>
<feature type="domain" description="ATPase AAA-3" evidence="5">
    <location>
        <begin position="39"/>
        <end position="169"/>
    </location>
</feature>
<dbReference type="InterPro" id="IPR041628">
    <property type="entry name" value="ChlI/MoxR_AAA_lid"/>
</dbReference>
<dbReference type="Gene3D" id="3.40.50.300">
    <property type="entry name" value="P-loop containing nucleotide triphosphate hydrolases"/>
    <property type="match status" value="1"/>
</dbReference>
<reference evidence="8" key="1">
    <citation type="submission" date="2016-07" db="EMBL/GenBank/DDBJ databases">
        <title>Nontailed viruses are major unrecognized killers of bacteria in the ocean.</title>
        <authorList>
            <person name="Kauffman K."/>
            <person name="Hussain F."/>
            <person name="Yang J."/>
            <person name="Arevalo P."/>
            <person name="Brown J."/>
            <person name="Cutler M."/>
            <person name="Kelly L."/>
            <person name="Polz M.F."/>
        </authorList>
    </citation>
    <scope>NUCLEOTIDE SEQUENCE [LARGE SCALE GENOMIC DNA]</scope>
    <source>
        <strain evidence="8">10N.261.55.E11</strain>
    </source>
</reference>
<dbReference type="Pfam" id="PF17863">
    <property type="entry name" value="AAA_lid_2"/>
    <property type="match status" value="1"/>
</dbReference>
<evidence type="ECO:0000256" key="4">
    <source>
        <dbReference type="SAM" id="MobiDB-lite"/>
    </source>
</evidence>
<dbReference type="SUPFAM" id="SSF52540">
    <property type="entry name" value="P-loop containing nucleoside triphosphate hydrolases"/>
    <property type="match status" value="1"/>
</dbReference>
<evidence type="ECO:0000256" key="2">
    <source>
        <dbReference type="ARBA" id="ARBA00022840"/>
    </source>
</evidence>
<sequence>MSTDTRSIICQLIEQTNYSIIGQAHVTQSMMIALLTGGHILLEGLPGTAKTRAAKILSERLNLAFSRVQFTPDLLPSDVTGTQIYHQEQSKLTFQAGPIFSSMVLADEINRAPAKVQAALLEAMAEGTVTVAGETMSLPEPFLVIATQNPVEQEGTYPLPEAQMDRFMMKVNVDYPDRESEMLIIDLVRQEELGAINGEEKETTDAESDTDIDTNTREQYDPESLCAALEGCAQHIADGKEAVKRIHTSQPIKQYIVDLVMATRFPHLYPDSNLDKWIDVGVSPRASIALDKCSRAHAWLAGRDYVTPDDVRTVVVSVLGHRITPSFDALSNSVSSEQIVDELLLNVPLS</sequence>
<protein>
    <submittedName>
        <fullName evidence="7">AAA family ATPase</fullName>
    </submittedName>
</protein>
<dbReference type="InterPro" id="IPR050764">
    <property type="entry name" value="CbbQ/NirQ/NorQ/GpvN"/>
</dbReference>
<dbReference type="PIRSF" id="PIRSF002849">
    <property type="entry name" value="AAA_ATPase_chaperone_MoxR_prd"/>
    <property type="match status" value="1"/>
</dbReference>
<dbReference type="PANTHER" id="PTHR42759">
    <property type="entry name" value="MOXR FAMILY PROTEIN"/>
    <property type="match status" value="1"/>
</dbReference>
<proteinExistence type="inferred from homology"/>
<dbReference type="FunFam" id="3.40.50.300:FF:000640">
    <property type="entry name" value="MoxR family ATPase"/>
    <property type="match status" value="1"/>
</dbReference>
<dbReference type="AlphaFoldDB" id="A0A2N7FH21"/>
<accession>A0A2N7FH21</accession>
<dbReference type="GO" id="GO:0016887">
    <property type="term" value="F:ATP hydrolysis activity"/>
    <property type="evidence" value="ECO:0007669"/>
    <property type="project" value="InterPro"/>
</dbReference>
<feature type="region of interest" description="Disordered" evidence="4">
    <location>
        <begin position="195"/>
        <end position="214"/>
    </location>
</feature>
<comment type="similarity">
    <text evidence="3">Belongs to the MoxR family.</text>
</comment>
<dbReference type="Pfam" id="PF07726">
    <property type="entry name" value="AAA_3"/>
    <property type="match status" value="1"/>
</dbReference>
<gene>
    <name evidence="7" type="ORF">BCU17_02095</name>
</gene>
<dbReference type="GO" id="GO:0005524">
    <property type="term" value="F:ATP binding"/>
    <property type="evidence" value="ECO:0007669"/>
    <property type="project" value="UniProtKB-KW"/>
</dbReference>
<evidence type="ECO:0000256" key="1">
    <source>
        <dbReference type="ARBA" id="ARBA00022741"/>
    </source>
</evidence>